<dbReference type="AlphaFoldDB" id="A0A2I1EJU6"/>
<evidence type="ECO:0000313" key="2">
    <source>
        <dbReference type="Proteomes" id="UP000232688"/>
    </source>
</evidence>
<name>A0A2I1EJU6_9GLOM</name>
<reference evidence="1 2" key="2">
    <citation type="submission" date="2017-10" db="EMBL/GenBank/DDBJ databases">
        <title>Genome analyses suggest a sexual origin of heterokaryosis in a supposedly ancient asexual fungus.</title>
        <authorList>
            <person name="Corradi N."/>
            <person name="Sedzielewska K."/>
            <person name="Noel J."/>
            <person name="Charron P."/>
            <person name="Farinelli L."/>
            <person name="Marton T."/>
            <person name="Kruger M."/>
            <person name="Pelin A."/>
            <person name="Brachmann A."/>
            <person name="Corradi N."/>
        </authorList>
    </citation>
    <scope>NUCLEOTIDE SEQUENCE [LARGE SCALE GENOMIC DNA]</scope>
    <source>
        <strain evidence="1 2">A1</strain>
    </source>
</reference>
<dbReference type="EMBL" id="LLXH01000216">
    <property type="protein sequence ID" value="PKC70536.1"/>
    <property type="molecule type" value="Genomic_DNA"/>
</dbReference>
<organism evidence="1 2">
    <name type="scientific">Rhizophagus irregularis</name>
    <dbReference type="NCBI Taxonomy" id="588596"/>
    <lineage>
        <taxon>Eukaryota</taxon>
        <taxon>Fungi</taxon>
        <taxon>Fungi incertae sedis</taxon>
        <taxon>Mucoromycota</taxon>
        <taxon>Glomeromycotina</taxon>
        <taxon>Glomeromycetes</taxon>
        <taxon>Glomerales</taxon>
        <taxon>Glomeraceae</taxon>
        <taxon>Rhizophagus</taxon>
    </lineage>
</organism>
<sequence length="56" mass="6706">MIQIRLLFNLHKKIKELLRLLMTLTFIKVVLSATLVRYLNVMIICFQFVKTLKENI</sequence>
<accession>A0A2I1EJU6</accession>
<reference evidence="1 2" key="1">
    <citation type="submission" date="2017-10" db="EMBL/GenBank/DDBJ databases">
        <title>Extensive intraspecific genome diversity in a model arbuscular mycorrhizal fungus.</title>
        <authorList>
            <person name="Chen E.C.H."/>
            <person name="Morin E."/>
            <person name="Baudet D."/>
            <person name="Noel J."/>
            <person name="Ndikumana S."/>
            <person name="Charron P."/>
            <person name="St-Onge C."/>
            <person name="Giorgi J."/>
            <person name="Grigoriev I.V."/>
            <person name="Roux C."/>
            <person name="Martin F.M."/>
            <person name="Corradi N."/>
        </authorList>
    </citation>
    <scope>NUCLEOTIDE SEQUENCE [LARGE SCALE GENOMIC DNA]</scope>
    <source>
        <strain evidence="1 2">A1</strain>
    </source>
</reference>
<protein>
    <submittedName>
        <fullName evidence="1">Uncharacterized protein</fullName>
    </submittedName>
</protein>
<comment type="caution">
    <text evidence="1">The sequence shown here is derived from an EMBL/GenBank/DDBJ whole genome shotgun (WGS) entry which is preliminary data.</text>
</comment>
<feature type="non-terminal residue" evidence="1">
    <location>
        <position position="56"/>
    </location>
</feature>
<evidence type="ECO:0000313" key="1">
    <source>
        <dbReference type="EMBL" id="PKC70536.1"/>
    </source>
</evidence>
<proteinExistence type="predicted"/>
<gene>
    <name evidence="1" type="ORF">RhiirA1_414284</name>
</gene>
<dbReference type="Proteomes" id="UP000232688">
    <property type="component" value="Unassembled WGS sequence"/>
</dbReference>
<dbReference type="VEuPathDB" id="FungiDB:RhiirA1_414284"/>